<keyword evidence="2" id="KW-0812">Transmembrane</keyword>
<keyword evidence="1" id="KW-0175">Coiled coil</keyword>
<dbReference type="KEGG" id="cprv:CYPRO_2829"/>
<evidence type="ECO:0000256" key="2">
    <source>
        <dbReference type="SAM" id="Phobius"/>
    </source>
</evidence>
<accession>A0A345UNL5</accession>
<proteinExistence type="predicted"/>
<dbReference type="Proteomes" id="UP000254808">
    <property type="component" value="Chromosome"/>
</dbReference>
<sequence>MMDKKNLSELITAFADGELTADEKKKLKDLAERDPAIEKAITIEKRTKQTVQLHYKKEPAPQHLHQIIREKLQAEQAEVEAYLRENSQAETKPNKYWMPLAAILILSAFLFLVQQYSPFGTSSEAAHSFEELTYLHFTNHAGAFVQPEGRPNSVSEAQTYLRDAYGCNITVPEIFAAELVGVFYTDFFEGFHTPLLKYHTVEGDPIFIFASELHNLDTHPGLNPLDEAFGNIHAHNDVFIKKFNGHDVVSWKWDDVWYAGIFEHDGRILAAMLPH</sequence>
<evidence type="ECO:0000313" key="3">
    <source>
        <dbReference type="EMBL" id="AXJ02067.1"/>
    </source>
</evidence>
<keyword evidence="2" id="KW-0472">Membrane</keyword>
<protein>
    <recommendedName>
        <fullName evidence="5">Transmembrane transcriptional regulator (Anti-sigma factor RsiW)</fullName>
    </recommendedName>
</protein>
<dbReference type="AlphaFoldDB" id="A0A345UNL5"/>
<evidence type="ECO:0000256" key="1">
    <source>
        <dbReference type="SAM" id="Coils"/>
    </source>
</evidence>
<organism evidence="3 4">
    <name type="scientific">Cyclonatronum proteinivorum</name>
    <dbReference type="NCBI Taxonomy" id="1457365"/>
    <lineage>
        <taxon>Bacteria</taxon>
        <taxon>Pseudomonadati</taxon>
        <taxon>Balneolota</taxon>
        <taxon>Balneolia</taxon>
        <taxon>Balneolales</taxon>
        <taxon>Cyclonatronaceae</taxon>
        <taxon>Cyclonatronum</taxon>
    </lineage>
</organism>
<feature type="transmembrane region" description="Helical" evidence="2">
    <location>
        <begin position="96"/>
        <end position="113"/>
    </location>
</feature>
<dbReference type="RefSeq" id="WP_114985201.1">
    <property type="nucleotide sequence ID" value="NZ_CP027806.1"/>
</dbReference>
<dbReference type="OrthoDB" id="1523530at2"/>
<evidence type="ECO:0000313" key="4">
    <source>
        <dbReference type="Proteomes" id="UP000254808"/>
    </source>
</evidence>
<dbReference type="EMBL" id="CP027806">
    <property type="protein sequence ID" value="AXJ02067.1"/>
    <property type="molecule type" value="Genomic_DNA"/>
</dbReference>
<evidence type="ECO:0008006" key="5">
    <source>
        <dbReference type="Google" id="ProtNLM"/>
    </source>
</evidence>
<keyword evidence="2" id="KW-1133">Transmembrane helix</keyword>
<name>A0A345UNL5_9BACT</name>
<gene>
    <name evidence="3" type="ORF">CYPRO_2829</name>
</gene>
<feature type="coiled-coil region" evidence="1">
    <location>
        <begin position="65"/>
        <end position="92"/>
    </location>
</feature>
<reference evidence="3 4" key="1">
    <citation type="submission" date="2018-03" db="EMBL/GenBank/DDBJ databases">
        <title>Phenotypic and genomic properties of Cyclonatronum proteinivorum gen. nov., sp. nov., a haloalkaliphilic bacteroidete from soda lakes possessing Na+-translocating rhodopsin.</title>
        <authorList>
            <person name="Toshchakov S.V."/>
            <person name="Korzhenkov A."/>
            <person name="Samarov N.I."/>
            <person name="Kublanov I.V."/>
            <person name="Muntyan M.S."/>
            <person name="Sorokin D.Y."/>
        </authorList>
    </citation>
    <scope>NUCLEOTIDE SEQUENCE [LARGE SCALE GENOMIC DNA]</scope>
    <source>
        <strain evidence="3 4">Omega</strain>
    </source>
</reference>
<keyword evidence="4" id="KW-1185">Reference proteome</keyword>